<name>A0A8J5FSU5_ZINOF</name>
<feature type="region of interest" description="Disordered" evidence="5">
    <location>
        <begin position="516"/>
        <end position="536"/>
    </location>
</feature>
<organism evidence="8 9">
    <name type="scientific">Zingiber officinale</name>
    <name type="common">Ginger</name>
    <name type="synonym">Amomum zingiber</name>
    <dbReference type="NCBI Taxonomy" id="94328"/>
    <lineage>
        <taxon>Eukaryota</taxon>
        <taxon>Viridiplantae</taxon>
        <taxon>Streptophyta</taxon>
        <taxon>Embryophyta</taxon>
        <taxon>Tracheophyta</taxon>
        <taxon>Spermatophyta</taxon>
        <taxon>Magnoliopsida</taxon>
        <taxon>Liliopsida</taxon>
        <taxon>Zingiberales</taxon>
        <taxon>Zingiberaceae</taxon>
        <taxon>Zingiber</taxon>
    </lineage>
</organism>
<dbReference type="Proteomes" id="UP000734854">
    <property type="component" value="Unassembled WGS sequence"/>
</dbReference>
<dbReference type="PROSITE" id="PS50016">
    <property type="entry name" value="ZF_PHD_2"/>
    <property type="match status" value="1"/>
</dbReference>
<dbReference type="InterPro" id="IPR034732">
    <property type="entry name" value="EPHD"/>
</dbReference>
<evidence type="ECO:0000256" key="4">
    <source>
        <dbReference type="PROSITE-ProRule" id="PRU00146"/>
    </source>
</evidence>
<dbReference type="Gene3D" id="3.30.40.10">
    <property type="entry name" value="Zinc/RING finger domain, C3HC4 (zinc finger)"/>
    <property type="match status" value="2"/>
</dbReference>
<dbReference type="PROSITE" id="PS51805">
    <property type="entry name" value="EPHD"/>
    <property type="match status" value="1"/>
</dbReference>
<evidence type="ECO:0000313" key="8">
    <source>
        <dbReference type="EMBL" id="KAG6490190.1"/>
    </source>
</evidence>
<dbReference type="GO" id="GO:0008270">
    <property type="term" value="F:zinc ion binding"/>
    <property type="evidence" value="ECO:0007669"/>
    <property type="project" value="UniProtKB-KW"/>
</dbReference>
<feature type="domain" description="PHD-type" evidence="7">
    <location>
        <begin position="313"/>
        <end position="448"/>
    </location>
</feature>
<feature type="compositionally biased region" description="Basic and acidic residues" evidence="5">
    <location>
        <begin position="1"/>
        <end position="12"/>
    </location>
</feature>
<evidence type="ECO:0000256" key="1">
    <source>
        <dbReference type="ARBA" id="ARBA00022723"/>
    </source>
</evidence>
<evidence type="ECO:0000313" key="9">
    <source>
        <dbReference type="Proteomes" id="UP000734854"/>
    </source>
</evidence>
<dbReference type="PROSITE" id="PS01359">
    <property type="entry name" value="ZF_PHD_1"/>
    <property type="match status" value="1"/>
</dbReference>
<sequence length="577" mass="63382">MKGKGTDLRSDAAENPSSAPSPLSGLDLFSQARKVLSVRCPFDGEESTPRVPTLPSRLASFLARASESHKKQRKVAGDNAEKPSTPGKPPTVWDETEEYFRPLTLSDVDLLVPTLELGPGSVDSCLTMPALRNWAELSETVGEPEPSAPQLNSVSLPEKEQQLSELQPVETEKVQDGQKVPLAEAHGIAAPGDCALLAEGEEENDHSLSFHWLLGSKERFNLTSQRPNKNRKLLGGDAGLDRLLLLPHSHSGAEICDACCTVESRAKSNNLLRCHSCKALVHQKCYGVNEALDGAWVCSWCKHLEKASKVIQGRPCFLCPREGGAMKELKIGPSGYPSDYGTFVHLFCSLWTPEVFVEDTASMQLVMNAGSIDDNRRRLVCHLCKVKHGVCVRCSHGNSIHCSFFDASGTCRTSFHPMCARESKNQMEIWGKFGCSNVELRAFCSKHTAFQDGRSVKDPTNFLMATDDHSMTDMPSINIPPAKKLPKLLFTRKNRDKKYVQNEIAKFTYEKIDQVEPGEQHSVGSKHNLDSGQAGSTTEMVSVGAIDSEIVKRSTTDVPAILREVIFTSLQPSSCCW</sequence>
<feature type="domain" description="PHD-type" evidence="6">
    <location>
        <begin position="253"/>
        <end position="304"/>
    </location>
</feature>
<protein>
    <submittedName>
        <fullName evidence="8">Uncharacterized protein</fullName>
    </submittedName>
</protein>
<feature type="region of interest" description="Disordered" evidence="5">
    <location>
        <begin position="1"/>
        <end position="26"/>
    </location>
</feature>
<dbReference type="EMBL" id="JACMSC010000014">
    <property type="protein sequence ID" value="KAG6490190.1"/>
    <property type="molecule type" value="Genomic_DNA"/>
</dbReference>
<dbReference type="AlphaFoldDB" id="A0A8J5FSU5"/>
<dbReference type="PANTHER" id="PTHR13793">
    <property type="entry name" value="PHD FINGER PROTEINS"/>
    <property type="match status" value="1"/>
</dbReference>
<feature type="region of interest" description="Disordered" evidence="5">
    <location>
        <begin position="64"/>
        <end position="93"/>
    </location>
</feature>
<evidence type="ECO:0000259" key="7">
    <source>
        <dbReference type="PROSITE" id="PS51805"/>
    </source>
</evidence>
<dbReference type="InterPro" id="IPR019787">
    <property type="entry name" value="Znf_PHD-finger"/>
</dbReference>
<evidence type="ECO:0000259" key="6">
    <source>
        <dbReference type="PROSITE" id="PS50016"/>
    </source>
</evidence>
<dbReference type="PANTHER" id="PTHR13793:SF107">
    <property type="entry name" value="BROMODOMAIN-CONTAINING PROTEIN HOMOLOG"/>
    <property type="match status" value="1"/>
</dbReference>
<dbReference type="GO" id="GO:0006357">
    <property type="term" value="P:regulation of transcription by RNA polymerase II"/>
    <property type="evidence" value="ECO:0007669"/>
    <property type="project" value="TreeGrafter"/>
</dbReference>
<keyword evidence="2 4" id="KW-0863">Zinc-finger</keyword>
<accession>A0A8J5FSU5</accession>
<dbReference type="InterPro" id="IPR001965">
    <property type="entry name" value="Znf_PHD"/>
</dbReference>
<dbReference type="InterPro" id="IPR050701">
    <property type="entry name" value="Histone_Mod_Regulator"/>
</dbReference>
<reference evidence="8 9" key="1">
    <citation type="submission" date="2020-08" db="EMBL/GenBank/DDBJ databases">
        <title>Plant Genome Project.</title>
        <authorList>
            <person name="Zhang R.-G."/>
        </authorList>
    </citation>
    <scope>NUCLEOTIDE SEQUENCE [LARGE SCALE GENOMIC DNA]</scope>
    <source>
        <tissue evidence="8">Rhizome</tissue>
    </source>
</reference>
<evidence type="ECO:0000256" key="5">
    <source>
        <dbReference type="SAM" id="MobiDB-lite"/>
    </source>
</evidence>
<comment type="caution">
    <text evidence="8">The sequence shown here is derived from an EMBL/GenBank/DDBJ whole genome shotgun (WGS) entry which is preliminary data.</text>
</comment>
<feature type="compositionally biased region" description="Polar residues" evidence="5">
    <location>
        <begin position="522"/>
        <end position="536"/>
    </location>
</feature>
<evidence type="ECO:0000256" key="3">
    <source>
        <dbReference type="ARBA" id="ARBA00022833"/>
    </source>
</evidence>
<keyword evidence="1" id="KW-0479">Metal-binding</keyword>
<keyword evidence="3" id="KW-0862">Zinc</keyword>
<dbReference type="SMART" id="SM00249">
    <property type="entry name" value="PHD"/>
    <property type="match status" value="2"/>
</dbReference>
<dbReference type="Pfam" id="PF13831">
    <property type="entry name" value="PHD_2"/>
    <property type="match status" value="1"/>
</dbReference>
<keyword evidence="9" id="KW-1185">Reference proteome</keyword>
<dbReference type="InterPro" id="IPR011011">
    <property type="entry name" value="Znf_FYVE_PHD"/>
</dbReference>
<proteinExistence type="predicted"/>
<dbReference type="Pfam" id="PF13832">
    <property type="entry name" value="zf-HC5HC2H_2"/>
    <property type="match status" value="1"/>
</dbReference>
<dbReference type="SUPFAM" id="SSF57903">
    <property type="entry name" value="FYVE/PHD zinc finger"/>
    <property type="match status" value="1"/>
</dbReference>
<dbReference type="CDD" id="cd15571">
    <property type="entry name" value="ePHD"/>
    <property type="match status" value="1"/>
</dbReference>
<dbReference type="InterPro" id="IPR019786">
    <property type="entry name" value="Zinc_finger_PHD-type_CS"/>
</dbReference>
<dbReference type="InterPro" id="IPR013083">
    <property type="entry name" value="Znf_RING/FYVE/PHD"/>
</dbReference>
<gene>
    <name evidence="8" type="ORF">ZIOFF_051475</name>
</gene>
<evidence type="ECO:0000256" key="2">
    <source>
        <dbReference type="ARBA" id="ARBA00022771"/>
    </source>
</evidence>